<feature type="repeat" description="PPR" evidence="2">
    <location>
        <begin position="29"/>
        <end position="63"/>
    </location>
</feature>
<dbReference type="AlphaFoldDB" id="A0AAW1HG56"/>
<evidence type="ECO:0000256" key="2">
    <source>
        <dbReference type="PROSITE-ProRule" id="PRU00708"/>
    </source>
</evidence>
<protein>
    <recommendedName>
        <fullName evidence="5">Pentatricopeptide repeat-containing protein</fullName>
    </recommendedName>
</protein>
<name>A0AAW1HG56_SAPOF</name>
<evidence type="ECO:0000256" key="1">
    <source>
        <dbReference type="ARBA" id="ARBA00022737"/>
    </source>
</evidence>
<dbReference type="Proteomes" id="UP001443914">
    <property type="component" value="Unassembled WGS sequence"/>
</dbReference>
<keyword evidence="4" id="KW-1185">Reference proteome</keyword>
<dbReference type="InterPro" id="IPR011990">
    <property type="entry name" value="TPR-like_helical_dom_sf"/>
</dbReference>
<organism evidence="3 4">
    <name type="scientific">Saponaria officinalis</name>
    <name type="common">Common soapwort</name>
    <name type="synonym">Lychnis saponaria</name>
    <dbReference type="NCBI Taxonomy" id="3572"/>
    <lineage>
        <taxon>Eukaryota</taxon>
        <taxon>Viridiplantae</taxon>
        <taxon>Streptophyta</taxon>
        <taxon>Embryophyta</taxon>
        <taxon>Tracheophyta</taxon>
        <taxon>Spermatophyta</taxon>
        <taxon>Magnoliopsida</taxon>
        <taxon>eudicotyledons</taxon>
        <taxon>Gunneridae</taxon>
        <taxon>Pentapetalae</taxon>
        <taxon>Caryophyllales</taxon>
        <taxon>Caryophyllaceae</taxon>
        <taxon>Caryophylleae</taxon>
        <taxon>Saponaria</taxon>
    </lineage>
</organism>
<dbReference type="PANTHER" id="PTHR47932:SF63">
    <property type="entry name" value="OS08G0290000 PROTEIN"/>
    <property type="match status" value="1"/>
</dbReference>
<evidence type="ECO:0000313" key="4">
    <source>
        <dbReference type="Proteomes" id="UP001443914"/>
    </source>
</evidence>
<accession>A0AAW1HG56</accession>
<dbReference type="PROSITE" id="PS51375">
    <property type="entry name" value="PPR"/>
    <property type="match status" value="2"/>
</dbReference>
<dbReference type="PANTHER" id="PTHR47932">
    <property type="entry name" value="ATPASE EXPRESSION PROTEIN 3"/>
    <property type="match status" value="1"/>
</dbReference>
<proteinExistence type="predicted"/>
<reference evidence="3" key="1">
    <citation type="submission" date="2024-03" db="EMBL/GenBank/DDBJ databases">
        <title>WGS assembly of Saponaria officinalis var. Norfolk2.</title>
        <authorList>
            <person name="Jenkins J."/>
            <person name="Shu S."/>
            <person name="Grimwood J."/>
            <person name="Barry K."/>
            <person name="Goodstein D."/>
            <person name="Schmutz J."/>
            <person name="Leebens-Mack J."/>
            <person name="Osbourn A."/>
        </authorList>
    </citation>
    <scope>NUCLEOTIDE SEQUENCE [LARGE SCALE GENOMIC DNA]</scope>
    <source>
        <strain evidence="3">JIC</strain>
    </source>
</reference>
<dbReference type="Pfam" id="PF13041">
    <property type="entry name" value="PPR_2"/>
    <property type="match status" value="1"/>
</dbReference>
<evidence type="ECO:0000313" key="3">
    <source>
        <dbReference type="EMBL" id="KAK9675587.1"/>
    </source>
</evidence>
<comment type="caution">
    <text evidence="3">The sequence shown here is derived from an EMBL/GenBank/DDBJ whole genome shotgun (WGS) entry which is preliminary data.</text>
</comment>
<feature type="repeat" description="PPR" evidence="2">
    <location>
        <begin position="1"/>
        <end position="28"/>
    </location>
</feature>
<dbReference type="InterPro" id="IPR002885">
    <property type="entry name" value="PPR_rpt"/>
</dbReference>
<gene>
    <name evidence="3" type="ORF">RND81_11G017300</name>
</gene>
<dbReference type="Gene3D" id="1.25.40.10">
    <property type="entry name" value="Tetratricopeptide repeat domain"/>
    <property type="match status" value="1"/>
</dbReference>
<dbReference type="GO" id="GO:0003729">
    <property type="term" value="F:mRNA binding"/>
    <property type="evidence" value="ECO:0007669"/>
    <property type="project" value="TreeGrafter"/>
</dbReference>
<keyword evidence="1" id="KW-0677">Repeat</keyword>
<sequence length="140" mass="16094">MIKVLCRQGRLGDATELLTEMADNGCSPDECTYNTIIKAFLNANDVPKALDYLDRMRGQGLAADDNTASLFLGLLTNPHVNDVDKALLQKYFLEHHDRCLIRLSHLHQRSCICVLMIPFYLRRSSPWTKYNIRLTHSRWS</sequence>
<dbReference type="EMBL" id="JBDFQZ010000011">
    <property type="protein sequence ID" value="KAK9675587.1"/>
    <property type="molecule type" value="Genomic_DNA"/>
</dbReference>
<dbReference type="NCBIfam" id="TIGR00756">
    <property type="entry name" value="PPR"/>
    <property type="match status" value="2"/>
</dbReference>
<evidence type="ECO:0008006" key="5">
    <source>
        <dbReference type="Google" id="ProtNLM"/>
    </source>
</evidence>